<accession>A0A2A2TIJ1</accession>
<protein>
    <submittedName>
        <fullName evidence="1">Uncharacterized protein</fullName>
    </submittedName>
</protein>
<dbReference type="Proteomes" id="UP000218238">
    <property type="component" value="Unassembled WGS sequence"/>
</dbReference>
<name>A0A2A2TIJ1_9CYAN</name>
<proteinExistence type="predicted"/>
<sequence length="206" mass="22631">MILIFNSFKLHFNSVKSPRFVSIEIMNYQFNLLRSLAILMAFFALPSIPALAQTTSTVEDSGVLGISPDTIALDPIKDIFVNPSGYAKNTQELYAQPDLIQNIKRKATWTKRVPLDKMQLPLKVTYELKDNSGAANRLNNSTNGNSAVNVILNPLESNLIFRSEARNLAVIEGSVEFTLDPTQSQFAGVHGGRLSVCIQSIDGGCL</sequence>
<keyword evidence="2" id="KW-1185">Reference proteome</keyword>
<evidence type="ECO:0000313" key="1">
    <source>
        <dbReference type="EMBL" id="PAX53506.1"/>
    </source>
</evidence>
<gene>
    <name evidence="1" type="ORF">CK510_13675</name>
</gene>
<organism evidence="1 2">
    <name type="scientific">Brunnivagina elsteri CCALA 953</name>
    <dbReference type="NCBI Taxonomy" id="987040"/>
    <lineage>
        <taxon>Bacteria</taxon>
        <taxon>Bacillati</taxon>
        <taxon>Cyanobacteriota</taxon>
        <taxon>Cyanophyceae</taxon>
        <taxon>Nostocales</taxon>
        <taxon>Calotrichaceae</taxon>
        <taxon>Brunnivagina</taxon>
    </lineage>
</organism>
<evidence type="ECO:0000313" key="2">
    <source>
        <dbReference type="Proteomes" id="UP000218238"/>
    </source>
</evidence>
<dbReference type="AlphaFoldDB" id="A0A2A2TIJ1"/>
<reference evidence="1 2" key="1">
    <citation type="submission" date="2017-08" db="EMBL/GenBank/DDBJ databases">
        <title>Draft genome sequence of filamentous cyanobacterium Calothrix elsteri CCALA 953.</title>
        <authorList>
            <person name="Gagunashvili A.N."/>
            <person name="Elster J."/>
            <person name="Andresson O.S."/>
        </authorList>
    </citation>
    <scope>NUCLEOTIDE SEQUENCE [LARGE SCALE GENOMIC DNA]</scope>
    <source>
        <strain evidence="1 2">CCALA 953</strain>
    </source>
</reference>
<dbReference type="EMBL" id="NTFS01000135">
    <property type="protein sequence ID" value="PAX53506.1"/>
    <property type="molecule type" value="Genomic_DNA"/>
</dbReference>
<comment type="caution">
    <text evidence="1">The sequence shown here is derived from an EMBL/GenBank/DDBJ whole genome shotgun (WGS) entry which is preliminary data.</text>
</comment>